<evidence type="ECO:0000256" key="3">
    <source>
        <dbReference type="ARBA" id="ARBA00023002"/>
    </source>
</evidence>
<accession>A0A0F9SJG9</accession>
<keyword evidence="3" id="KW-0560">Oxidoreductase</keyword>
<dbReference type="InterPro" id="IPR036249">
    <property type="entry name" value="Thioredoxin-like_sf"/>
</dbReference>
<dbReference type="PANTHER" id="PTHR13887:SF14">
    <property type="entry name" value="DISULFIDE BOND FORMATION PROTEIN D"/>
    <property type="match status" value="1"/>
</dbReference>
<comment type="caution">
    <text evidence="7">The sequence shown here is derived from an EMBL/GenBank/DDBJ whole genome shotgun (WGS) entry which is preliminary data.</text>
</comment>
<evidence type="ECO:0000313" key="7">
    <source>
        <dbReference type="EMBL" id="KKN62452.1"/>
    </source>
</evidence>
<keyword evidence="4" id="KW-1015">Disulfide bond</keyword>
<evidence type="ECO:0000259" key="6">
    <source>
        <dbReference type="PROSITE" id="PS51352"/>
    </source>
</evidence>
<dbReference type="PROSITE" id="PS51352">
    <property type="entry name" value="THIOREDOXIN_2"/>
    <property type="match status" value="1"/>
</dbReference>
<evidence type="ECO:0000256" key="1">
    <source>
        <dbReference type="ARBA" id="ARBA00005791"/>
    </source>
</evidence>
<dbReference type="GO" id="GO:0016491">
    <property type="term" value="F:oxidoreductase activity"/>
    <property type="evidence" value="ECO:0007669"/>
    <property type="project" value="UniProtKB-KW"/>
</dbReference>
<evidence type="ECO:0000256" key="5">
    <source>
        <dbReference type="ARBA" id="ARBA00023284"/>
    </source>
</evidence>
<evidence type="ECO:0000256" key="4">
    <source>
        <dbReference type="ARBA" id="ARBA00023157"/>
    </source>
</evidence>
<protein>
    <recommendedName>
        <fullName evidence="6">Thioredoxin domain-containing protein</fullName>
    </recommendedName>
</protein>
<evidence type="ECO:0000256" key="2">
    <source>
        <dbReference type="ARBA" id="ARBA00022729"/>
    </source>
</evidence>
<dbReference type="InterPro" id="IPR012336">
    <property type="entry name" value="Thioredoxin-like_fold"/>
</dbReference>
<dbReference type="PANTHER" id="PTHR13887">
    <property type="entry name" value="GLUTATHIONE S-TRANSFERASE KAPPA"/>
    <property type="match status" value="1"/>
</dbReference>
<reference evidence="7" key="1">
    <citation type="journal article" date="2015" name="Nature">
        <title>Complex archaea that bridge the gap between prokaryotes and eukaryotes.</title>
        <authorList>
            <person name="Spang A."/>
            <person name="Saw J.H."/>
            <person name="Jorgensen S.L."/>
            <person name="Zaremba-Niedzwiedzka K."/>
            <person name="Martijn J."/>
            <person name="Lind A.E."/>
            <person name="van Eijk R."/>
            <person name="Schleper C."/>
            <person name="Guy L."/>
            <person name="Ettema T.J."/>
        </authorList>
    </citation>
    <scope>NUCLEOTIDE SEQUENCE</scope>
</reference>
<keyword evidence="5" id="KW-0676">Redox-active center</keyword>
<keyword evidence="2" id="KW-0732">Signal</keyword>
<dbReference type="Gene3D" id="3.40.30.10">
    <property type="entry name" value="Glutaredoxin"/>
    <property type="match status" value="1"/>
</dbReference>
<gene>
    <name evidence="7" type="ORF">LCGC14_0511780</name>
</gene>
<dbReference type="AlphaFoldDB" id="A0A0F9SJG9"/>
<dbReference type="EMBL" id="LAZR01000624">
    <property type="protein sequence ID" value="KKN62452.1"/>
    <property type="molecule type" value="Genomic_DNA"/>
</dbReference>
<dbReference type="SUPFAM" id="SSF52833">
    <property type="entry name" value="Thioredoxin-like"/>
    <property type="match status" value="1"/>
</dbReference>
<comment type="similarity">
    <text evidence="1">Belongs to the thioredoxin family. DsbA subfamily.</text>
</comment>
<organism evidence="7">
    <name type="scientific">marine sediment metagenome</name>
    <dbReference type="NCBI Taxonomy" id="412755"/>
    <lineage>
        <taxon>unclassified sequences</taxon>
        <taxon>metagenomes</taxon>
        <taxon>ecological metagenomes</taxon>
    </lineage>
</organism>
<dbReference type="Pfam" id="PF13462">
    <property type="entry name" value="Thioredoxin_4"/>
    <property type="match status" value="1"/>
</dbReference>
<proteinExistence type="inferred from homology"/>
<name>A0A0F9SJG9_9ZZZZ</name>
<sequence>MNRQTLLLAILTLVLAVFVAGAWFVSRPDPTPVATAAPLEQQDRLVRSYSPILGREDAPVTIVEFFDPACEACRAFHPIVKQILAQYPDDVRVVMRYTPFHGDGSELAIKVLEAARLQDVFVPVLEALLENQPAWASHGAPAAERIMEIAGAAGLDTDAAANQIMSPSIVGVLNQDRADVEAVGIQGTPTFFVNGKPLPEFGAEQLLSLVQAEVEAAATN</sequence>
<dbReference type="InterPro" id="IPR013766">
    <property type="entry name" value="Thioredoxin_domain"/>
</dbReference>
<feature type="domain" description="Thioredoxin" evidence="6">
    <location>
        <begin position="25"/>
        <end position="215"/>
    </location>
</feature>